<keyword evidence="3" id="KW-0732">Signal</keyword>
<name>A0ABW0ZTR6_9ACTN</name>
<feature type="signal peptide" evidence="3">
    <location>
        <begin position="1"/>
        <end position="21"/>
    </location>
</feature>
<gene>
    <name evidence="4" type="ORF">ACFPZN_09840</name>
</gene>
<keyword evidence="5" id="KW-1185">Reference proteome</keyword>
<comment type="caution">
    <text evidence="4">The sequence shown here is derived from an EMBL/GenBank/DDBJ whole genome shotgun (WGS) entry which is preliminary data.</text>
</comment>
<protein>
    <submittedName>
        <fullName evidence="4">Uncharacterized protein</fullName>
    </submittedName>
</protein>
<dbReference type="EMBL" id="JBHSON010000011">
    <property type="protein sequence ID" value="MFC5745907.1"/>
    <property type="molecule type" value="Genomic_DNA"/>
</dbReference>
<feature type="region of interest" description="Disordered" evidence="1">
    <location>
        <begin position="40"/>
        <end position="83"/>
    </location>
</feature>
<evidence type="ECO:0000313" key="5">
    <source>
        <dbReference type="Proteomes" id="UP001596074"/>
    </source>
</evidence>
<sequence length="126" mass="13146">MFALALVTIVFAVFQARPAWTYVTGTEVTARVERCETEQRARGESTTCEGSWTLPGGERGSGTVEGAGEEDRGRTVTARASGDRATATSTGKLVASTALALALAVASIAFAALGTRKVLAARRRNP</sequence>
<dbReference type="RefSeq" id="WP_378281530.1">
    <property type="nucleotide sequence ID" value="NZ_JBHSON010000011.1"/>
</dbReference>
<organism evidence="4 5">
    <name type="scientific">Actinomadura rugatobispora</name>
    <dbReference type="NCBI Taxonomy" id="1994"/>
    <lineage>
        <taxon>Bacteria</taxon>
        <taxon>Bacillati</taxon>
        <taxon>Actinomycetota</taxon>
        <taxon>Actinomycetes</taxon>
        <taxon>Streptosporangiales</taxon>
        <taxon>Thermomonosporaceae</taxon>
        <taxon>Actinomadura</taxon>
    </lineage>
</organism>
<feature type="transmembrane region" description="Helical" evidence="2">
    <location>
        <begin position="93"/>
        <end position="114"/>
    </location>
</feature>
<accession>A0ABW0ZTR6</accession>
<evidence type="ECO:0000256" key="2">
    <source>
        <dbReference type="SAM" id="Phobius"/>
    </source>
</evidence>
<feature type="chain" id="PRO_5047461416" evidence="3">
    <location>
        <begin position="22"/>
        <end position="126"/>
    </location>
</feature>
<evidence type="ECO:0000256" key="1">
    <source>
        <dbReference type="SAM" id="MobiDB-lite"/>
    </source>
</evidence>
<evidence type="ECO:0000256" key="3">
    <source>
        <dbReference type="SAM" id="SignalP"/>
    </source>
</evidence>
<keyword evidence="2" id="KW-1133">Transmembrane helix</keyword>
<keyword evidence="2" id="KW-0472">Membrane</keyword>
<proteinExistence type="predicted"/>
<keyword evidence="2" id="KW-0812">Transmembrane</keyword>
<evidence type="ECO:0000313" key="4">
    <source>
        <dbReference type="EMBL" id="MFC5745907.1"/>
    </source>
</evidence>
<dbReference type="Proteomes" id="UP001596074">
    <property type="component" value="Unassembled WGS sequence"/>
</dbReference>
<reference evidence="5" key="1">
    <citation type="journal article" date="2019" name="Int. J. Syst. Evol. Microbiol.">
        <title>The Global Catalogue of Microorganisms (GCM) 10K type strain sequencing project: providing services to taxonomists for standard genome sequencing and annotation.</title>
        <authorList>
            <consortium name="The Broad Institute Genomics Platform"/>
            <consortium name="The Broad Institute Genome Sequencing Center for Infectious Disease"/>
            <person name="Wu L."/>
            <person name="Ma J."/>
        </authorList>
    </citation>
    <scope>NUCLEOTIDE SEQUENCE [LARGE SCALE GENOMIC DNA]</scope>
    <source>
        <strain evidence="5">KCTC 42087</strain>
    </source>
</reference>